<reference evidence="1 2" key="1">
    <citation type="journal article" date="2015" name="Genome Announc.">
        <title>Whole-Genome Sequence of Leptospira interrogans Serovar Hardjo Subtype Hardjoprajitno Strain Norma, Isolated from Cattle in a Leptospirosis Outbreak in Brazil.</title>
        <authorList>
            <person name="Cosate M.R."/>
            <person name="Soares S.C."/>
            <person name="Mendes T.A."/>
            <person name="Raittz R.T."/>
            <person name="Moreira E.C."/>
            <person name="Leite R."/>
            <person name="Fernandes G.R."/>
            <person name="Haddad J.P."/>
            <person name="Ortega J.M."/>
        </authorList>
    </citation>
    <scope>NUCLEOTIDE SEQUENCE [LARGE SCALE GENOMIC DNA]</scope>
    <source>
        <strain evidence="1 2">Norma</strain>
    </source>
</reference>
<evidence type="ECO:0000313" key="1">
    <source>
        <dbReference type="EMBL" id="ALE38880.1"/>
    </source>
</evidence>
<name>A0A0M4N7X2_LEPIR</name>
<dbReference type="PATRIC" id="fig|1279460.3.peg.1700"/>
<dbReference type="Proteomes" id="UP000056502">
    <property type="component" value="Chromosome I"/>
</dbReference>
<accession>A0A0M4N7X2</accession>
<dbReference type="AlphaFoldDB" id="A0A0M4N7X2"/>
<organism evidence="1">
    <name type="scientific">Leptospira interrogans serovar Hardjo str. Norma</name>
    <dbReference type="NCBI Taxonomy" id="1279460"/>
    <lineage>
        <taxon>Bacteria</taxon>
        <taxon>Pseudomonadati</taxon>
        <taxon>Spirochaetota</taxon>
        <taxon>Spirochaetia</taxon>
        <taxon>Leptospirales</taxon>
        <taxon>Leptospiraceae</taxon>
        <taxon>Leptospira</taxon>
    </lineage>
</organism>
<proteinExistence type="predicted"/>
<sequence length="45" mass="5287">MKTTTFTLEKSFKNLKLDKKLSWGKLAVFRYIYGEEIILLVGFCL</sequence>
<gene>
    <name evidence="1" type="ORF">G436_1688</name>
</gene>
<evidence type="ECO:0000313" key="2">
    <source>
        <dbReference type="Proteomes" id="UP000056502"/>
    </source>
</evidence>
<dbReference type="EMBL" id="CP012603">
    <property type="protein sequence ID" value="ALE38880.1"/>
    <property type="molecule type" value="Genomic_DNA"/>
</dbReference>
<protein>
    <submittedName>
        <fullName evidence="1">Uncharacterized protein</fullName>
    </submittedName>
</protein>